<proteinExistence type="predicted"/>
<protein>
    <recommendedName>
        <fullName evidence="2">AMP-dependent synthetase/ligase domain-containing protein</fullName>
    </recommendedName>
</protein>
<dbReference type="InterPro" id="IPR042099">
    <property type="entry name" value="ANL_N_sf"/>
</dbReference>
<evidence type="ECO:0000313" key="1">
    <source>
        <dbReference type="EMBL" id="GAH54989.1"/>
    </source>
</evidence>
<feature type="non-terminal residue" evidence="1">
    <location>
        <position position="284"/>
    </location>
</feature>
<name>X1HME4_9ZZZZ</name>
<evidence type="ECO:0008006" key="2">
    <source>
        <dbReference type="Google" id="ProtNLM"/>
    </source>
</evidence>
<reference evidence="1" key="1">
    <citation type="journal article" date="2014" name="Front. Microbiol.">
        <title>High frequency of phylogenetically diverse reductive dehalogenase-homologous genes in deep subseafloor sedimentary metagenomes.</title>
        <authorList>
            <person name="Kawai M."/>
            <person name="Futagami T."/>
            <person name="Toyoda A."/>
            <person name="Takaki Y."/>
            <person name="Nishi S."/>
            <person name="Hori S."/>
            <person name="Arai W."/>
            <person name="Tsubouchi T."/>
            <person name="Morono Y."/>
            <person name="Uchiyama I."/>
            <person name="Ito T."/>
            <person name="Fujiyama A."/>
            <person name="Inagaki F."/>
            <person name="Takami H."/>
        </authorList>
    </citation>
    <scope>NUCLEOTIDE SEQUENCE</scope>
    <source>
        <strain evidence="1">Expedition CK06-06</strain>
    </source>
</reference>
<organism evidence="1">
    <name type="scientific">marine sediment metagenome</name>
    <dbReference type="NCBI Taxonomy" id="412755"/>
    <lineage>
        <taxon>unclassified sequences</taxon>
        <taxon>metagenomes</taxon>
        <taxon>ecological metagenomes</taxon>
    </lineage>
</organism>
<dbReference type="Gene3D" id="3.40.50.12780">
    <property type="entry name" value="N-terminal domain of ligase-like"/>
    <property type="match status" value="1"/>
</dbReference>
<dbReference type="InterPro" id="IPR053158">
    <property type="entry name" value="CapK_Type1_Caps_Biosynth"/>
</dbReference>
<gene>
    <name evidence="1" type="ORF">S03H2_34344</name>
</gene>
<dbReference type="AlphaFoldDB" id="X1HME4"/>
<dbReference type="PANTHER" id="PTHR36932:SF1">
    <property type="entry name" value="CAPSULAR POLYSACCHARIDE BIOSYNTHESIS PROTEIN"/>
    <property type="match status" value="1"/>
</dbReference>
<dbReference type="EMBL" id="BARU01020952">
    <property type="protein sequence ID" value="GAH54989.1"/>
    <property type="molecule type" value="Genomic_DNA"/>
</dbReference>
<comment type="caution">
    <text evidence="1">The sequence shown here is derived from an EMBL/GenBank/DDBJ whole genome shotgun (WGS) entry which is preliminary data.</text>
</comment>
<sequence length="284" mass="33601">NAMNLKDFAKSLPHPLKQGLKYVYGAVPPRFRYGRVFWDTYDFLQESQWWSREKLEEYQMQQLEKLLKHAYENVPYYRKVFDERGLKPKDIQDFDDLRKLPYLTKEIIQENLSDLMARNYPKSKLQYGTTGGSTGIPLGFYHEKGVSKAKERAFIITLWNRIGFKIGNRCVVLRGNVVHLANKGKFWEYDPVNKNRILSSQHMTDKTLPEYIEKIRKFKPDFIQAYPSAITILARFMKKNNIEPFSSVKALLCGSENLYPWQRELLEEVFQCRVYSWYGHAEQA</sequence>
<feature type="non-terminal residue" evidence="1">
    <location>
        <position position="1"/>
    </location>
</feature>
<accession>X1HME4</accession>
<dbReference type="SUPFAM" id="SSF56801">
    <property type="entry name" value="Acetyl-CoA synthetase-like"/>
    <property type="match status" value="1"/>
</dbReference>
<dbReference type="PANTHER" id="PTHR36932">
    <property type="entry name" value="CAPSULAR POLYSACCHARIDE BIOSYNTHESIS PROTEIN"/>
    <property type="match status" value="1"/>
</dbReference>